<reference evidence="5" key="1">
    <citation type="submission" date="2021-01" db="EMBL/GenBank/DDBJ databases">
        <title>WGS of actinomycetes isolated from Thailand.</title>
        <authorList>
            <person name="Thawai C."/>
        </authorList>
    </citation>
    <scope>NUCLEOTIDE SEQUENCE</scope>
    <source>
        <strain evidence="5">RCU-197</strain>
    </source>
</reference>
<keyword evidence="6" id="KW-1185">Reference proteome</keyword>
<evidence type="ECO:0000256" key="2">
    <source>
        <dbReference type="ARBA" id="ARBA00023125"/>
    </source>
</evidence>
<dbReference type="Gene3D" id="1.10.10.10">
    <property type="entry name" value="Winged helix-like DNA-binding domain superfamily/Winged helix DNA-binding domain"/>
    <property type="match status" value="1"/>
</dbReference>
<dbReference type="CDD" id="cd00090">
    <property type="entry name" value="HTH_ARSR"/>
    <property type="match status" value="1"/>
</dbReference>
<dbReference type="PANTHER" id="PTHR43132:SF8">
    <property type="entry name" value="HTH-TYPE TRANSCRIPTIONAL REGULATOR KMTR"/>
    <property type="match status" value="1"/>
</dbReference>
<keyword evidence="3" id="KW-0804">Transcription</keyword>
<dbReference type="AlphaFoldDB" id="A0A937JSZ8"/>
<protein>
    <submittedName>
        <fullName evidence="5">Winged helix-turn-helix transcriptional regulator</fullName>
    </submittedName>
</protein>
<comment type="caution">
    <text evidence="5">The sequence shown here is derived from an EMBL/GenBank/DDBJ whole genome shotgun (WGS) entry which is preliminary data.</text>
</comment>
<evidence type="ECO:0000313" key="5">
    <source>
        <dbReference type="EMBL" id="MBL1087267.1"/>
    </source>
</evidence>
<dbReference type="InterPro" id="IPR011991">
    <property type="entry name" value="ArsR-like_HTH"/>
</dbReference>
<dbReference type="SUPFAM" id="SSF46785">
    <property type="entry name" value="Winged helix' DNA-binding domain"/>
    <property type="match status" value="1"/>
</dbReference>
<dbReference type="GO" id="GO:0003700">
    <property type="term" value="F:DNA-binding transcription factor activity"/>
    <property type="evidence" value="ECO:0007669"/>
    <property type="project" value="InterPro"/>
</dbReference>
<dbReference type="InterPro" id="IPR051011">
    <property type="entry name" value="Metal_resp_trans_reg"/>
</dbReference>
<dbReference type="InterPro" id="IPR001845">
    <property type="entry name" value="HTH_ArsR_DNA-bd_dom"/>
</dbReference>
<dbReference type="InterPro" id="IPR036390">
    <property type="entry name" value="WH_DNA-bd_sf"/>
</dbReference>
<dbReference type="PROSITE" id="PS50987">
    <property type="entry name" value="HTH_ARSR_2"/>
    <property type="match status" value="1"/>
</dbReference>
<dbReference type="InterPro" id="IPR036388">
    <property type="entry name" value="WH-like_DNA-bd_sf"/>
</dbReference>
<sequence length="335" mass="36408">MTLRIHFTAEDLARTRLASGVRPLLELGIGIRLLQERSHPVRFDAWRRRAAAGLRPRMLPLFDFIPALGASVGFLDMSGPEAPDAFREMLAAAPRQQIIEDLDRWAAGLRHIPKAARQLRDDPLLVRHLASAVHEAHEFFIAPYWPKIEQLAGSDRTLRLQQLAEHGVERLLRELNPRYITWASPVLHLTTASNRDGDVHLAGRGLLLIPSVFGAHYPAFDHPDDGQPWITFPVRGSAHAPMAPAAVTAGVLSDPPASLRALLGRTRSTVLWAIAEHVGCTTTQLAALVGISPASASEHASVLRSAGLTVLTRDGKCVRHALSNSGQALLDSAGA</sequence>
<keyword evidence="2" id="KW-0238">DNA-binding</keyword>
<accession>A0A937JSZ8</accession>
<proteinExistence type="predicted"/>
<dbReference type="SMART" id="SM00418">
    <property type="entry name" value="HTH_ARSR"/>
    <property type="match status" value="1"/>
</dbReference>
<evidence type="ECO:0000313" key="6">
    <source>
        <dbReference type="Proteomes" id="UP000661858"/>
    </source>
</evidence>
<organism evidence="5 6">
    <name type="scientific">Streptomyces actinomycinicus</name>
    <dbReference type="NCBI Taxonomy" id="1695166"/>
    <lineage>
        <taxon>Bacteria</taxon>
        <taxon>Bacillati</taxon>
        <taxon>Actinomycetota</taxon>
        <taxon>Actinomycetes</taxon>
        <taxon>Kitasatosporales</taxon>
        <taxon>Streptomycetaceae</taxon>
        <taxon>Streptomyces</taxon>
    </lineage>
</organism>
<keyword evidence="1" id="KW-0805">Transcription regulation</keyword>
<evidence type="ECO:0000259" key="4">
    <source>
        <dbReference type="PROSITE" id="PS50987"/>
    </source>
</evidence>
<dbReference type="RefSeq" id="WP_201843810.1">
    <property type="nucleotide sequence ID" value="NZ_JAERRK010000030.1"/>
</dbReference>
<evidence type="ECO:0000256" key="1">
    <source>
        <dbReference type="ARBA" id="ARBA00023015"/>
    </source>
</evidence>
<dbReference type="Proteomes" id="UP000661858">
    <property type="component" value="Unassembled WGS sequence"/>
</dbReference>
<gene>
    <name evidence="5" type="ORF">JK359_35785</name>
</gene>
<dbReference type="GO" id="GO:0003677">
    <property type="term" value="F:DNA binding"/>
    <property type="evidence" value="ECO:0007669"/>
    <property type="project" value="UniProtKB-KW"/>
</dbReference>
<dbReference type="EMBL" id="JAERRK010000030">
    <property type="protein sequence ID" value="MBL1087267.1"/>
    <property type="molecule type" value="Genomic_DNA"/>
</dbReference>
<name>A0A937JSZ8_9ACTN</name>
<evidence type="ECO:0000256" key="3">
    <source>
        <dbReference type="ARBA" id="ARBA00023163"/>
    </source>
</evidence>
<feature type="domain" description="HTH arsR-type" evidence="4">
    <location>
        <begin position="247"/>
        <end position="335"/>
    </location>
</feature>
<dbReference type="PANTHER" id="PTHR43132">
    <property type="entry name" value="ARSENICAL RESISTANCE OPERON REPRESSOR ARSR-RELATED"/>
    <property type="match status" value="1"/>
</dbReference>